<gene>
    <name evidence="1" type="ORF">CEXT_628081</name>
</gene>
<dbReference type="Proteomes" id="UP001054945">
    <property type="component" value="Unassembled WGS sequence"/>
</dbReference>
<keyword evidence="2" id="KW-1185">Reference proteome</keyword>
<comment type="caution">
    <text evidence="1">The sequence shown here is derived from an EMBL/GenBank/DDBJ whole genome shotgun (WGS) entry which is preliminary data.</text>
</comment>
<evidence type="ECO:0000313" key="2">
    <source>
        <dbReference type="Proteomes" id="UP001054945"/>
    </source>
</evidence>
<name>A0AAV4UPR0_CAEEX</name>
<proteinExistence type="predicted"/>
<sequence length="148" mass="16750">MSCSGAKVLMVNSKALGRSRFRRGSLSIWGGGTGRGNIDQALLSLHHYPKPRPARKKGGRGIPTHENFLPSIWTPERPVCDGEPEGGWSVATHARSTWEKRDIKAIRCVKEKKRLYIRTLGMSYQNPFSIRIKIRSGHLSKYYIVLNY</sequence>
<protein>
    <submittedName>
        <fullName evidence="1">Uncharacterized protein</fullName>
    </submittedName>
</protein>
<reference evidence="1 2" key="1">
    <citation type="submission" date="2021-06" db="EMBL/GenBank/DDBJ databases">
        <title>Caerostris extrusa draft genome.</title>
        <authorList>
            <person name="Kono N."/>
            <person name="Arakawa K."/>
        </authorList>
    </citation>
    <scope>NUCLEOTIDE SEQUENCE [LARGE SCALE GENOMIC DNA]</scope>
</reference>
<dbReference type="AlphaFoldDB" id="A0AAV4UPR0"/>
<accession>A0AAV4UPR0</accession>
<dbReference type="EMBL" id="BPLR01013251">
    <property type="protein sequence ID" value="GIY59876.1"/>
    <property type="molecule type" value="Genomic_DNA"/>
</dbReference>
<organism evidence="1 2">
    <name type="scientific">Caerostris extrusa</name>
    <name type="common">Bark spider</name>
    <name type="synonym">Caerostris bankana</name>
    <dbReference type="NCBI Taxonomy" id="172846"/>
    <lineage>
        <taxon>Eukaryota</taxon>
        <taxon>Metazoa</taxon>
        <taxon>Ecdysozoa</taxon>
        <taxon>Arthropoda</taxon>
        <taxon>Chelicerata</taxon>
        <taxon>Arachnida</taxon>
        <taxon>Araneae</taxon>
        <taxon>Araneomorphae</taxon>
        <taxon>Entelegynae</taxon>
        <taxon>Araneoidea</taxon>
        <taxon>Araneidae</taxon>
        <taxon>Caerostris</taxon>
    </lineage>
</organism>
<evidence type="ECO:0000313" key="1">
    <source>
        <dbReference type="EMBL" id="GIY59876.1"/>
    </source>
</evidence>